<keyword evidence="4 10" id="KW-0378">Hydrolase</keyword>
<dbReference type="InterPro" id="IPR004097">
    <property type="entry name" value="DHHA2"/>
</dbReference>
<evidence type="ECO:0000256" key="1">
    <source>
        <dbReference type="ARBA" id="ARBA00001936"/>
    </source>
</evidence>
<evidence type="ECO:0000256" key="7">
    <source>
        <dbReference type="ARBA" id="ARBA00047820"/>
    </source>
</evidence>
<dbReference type="Gene3D" id="3.90.1640.10">
    <property type="entry name" value="inorganic pyrophosphatase (n-terminal core)"/>
    <property type="match status" value="1"/>
</dbReference>
<keyword evidence="8" id="KW-0129">CBS domain</keyword>
<dbReference type="InterPro" id="IPR046342">
    <property type="entry name" value="CBS_dom_sf"/>
</dbReference>
<evidence type="ECO:0000256" key="6">
    <source>
        <dbReference type="ARBA" id="ARBA00032535"/>
    </source>
</evidence>
<dbReference type="Pfam" id="PF01368">
    <property type="entry name" value="DHH"/>
    <property type="match status" value="1"/>
</dbReference>
<evidence type="ECO:0000256" key="8">
    <source>
        <dbReference type="PROSITE-ProRule" id="PRU00703"/>
    </source>
</evidence>
<protein>
    <recommendedName>
        <fullName evidence="2">inorganic diphosphatase</fullName>
        <ecNumber evidence="2">3.6.1.1</ecNumber>
    </recommendedName>
    <alternativeName>
        <fullName evidence="6">Pyrophosphate phospho-hydrolase</fullName>
    </alternativeName>
</protein>
<comment type="caution">
    <text evidence="10">The sequence shown here is derived from an EMBL/GenBank/DDBJ whole genome shotgun (WGS) entry which is preliminary data.</text>
</comment>
<dbReference type="SUPFAM" id="SSF54631">
    <property type="entry name" value="CBS-domain pair"/>
    <property type="match status" value="1"/>
</dbReference>
<proteinExistence type="predicted"/>
<keyword evidence="3" id="KW-0479">Metal-binding</keyword>
<reference evidence="10 11" key="1">
    <citation type="submission" date="2024-03" db="EMBL/GenBank/DDBJ databases">
        <title>Human intestinal bacterial collection.</title>
        <authorList>
            <person name="Pauvert C."/>
            <person name="Hitch T.C.A."/>
            <person name="Clavel T."/>
        </authorList>
    </citation>
    <scope>NUCLEOTIDE SEQUENCE [LARGE SCALE GENOMIC DNA]</scope>
    <source>
        <strain evidence="10 11">CLA-AA-H192</strain>
    </source>
</reference>
<accession>A0ABV1G868</accession>
<dbReference type="NCBIfam" id="NF011443">
    <property type="entry name" value="PRK14869.1-5"/>
    <property type="match status" value="1"/>
</dbReference>
<dbReference type="EMBL" id="JBBMFF010000241">
    <property type="protein sequence ID" value="MEQ2511611.1"/>
    <property type="molecule type" value="Genomic_DNA"/>
</dbReference>
<dbReference type="PROSITE" id="PS51371">
    <property type="entry name" value="CBS"/>
    <property type="match status" value="1"/>
</dbReference>
<dbReference type="InterPro" id="IPR001667">
    <property type="entry name" value="DDH_dom"/>
</dbReference>
<dbReference type="PANTHER" id="PTHR12112">
    <property type="entry name" value="BNIP - RELATED"/>
    <property type="match status" value="1"/>
</dbReference>
<evidence type="ECO:0000259" key="9">
    <source>
        <dbReference type="PROSITE" id="PS51371"/>
    </source>
</evidence>
<evidence type="ECO:0000256" key="2">
    <source>
        <dbReference type="ARBA" id="ARBA00012146"/>
    </source>
</evidence>
<dbReference type="InterPro" id="IPR000644">
    <property type="entry name" value="CBS_dom"/>
</dbReference>
<dbReference type="GO" id="GO:0004427">
    <property type="term" value="F:inorganic diphosphate phosphatase activity"/>
    <property type="evidence" value="ECO:0007669"/>
    <property type="project" value="UniProtKB-EC"/>
</dbReference>
<comment type="catalytic activity">
    <reaction evidence="7">
        <text>diphosphate + H2O = 2 phosphate + H(+)</text>
        <dbReference type="Rhea" id="RHEA:24576"/>
        <dbReference type="ChEBI" id="CHEBI:15377"/>
        <dbReference type="ChEBI" id="CHEBI:15378"/>
        <dbReference type="ChEBI" id="CHEBI:33019"/>
        <dbReference type="ChEBI" id="CHEBI:43474"/>
        <dbReference type="EC" id="3.6.1.1"/>
    </reaction>
</comment>
<name>A0ABV1G868_9FIRM</name>
<dbReference type="InterPro" id="IPR038222">
    <property type="entry name" value="DHHA2_dom_sf"/>
</dbReference>
<dbReference type="SUPFAM" id="SSF64182">
    <property type="entry name" value="DHH phosphoesterases"/>
    <property type="match status" value="1"/>
</dbReference>
<dbReference type="SUPFAM" id="SSF75138">
    <property type="entry name" value="HprK N-terminal domain-like"/>
    <property type="match status" value="1"/>
</dbReference>
<organism evidence="10 11">
    <name type="scientific">Faecousia intestinalis</name>
    <dbReference type="NCBI Taxonomy" id="3133167"/>
    <lineage>
        <taxon>Bacteria</taxon>
        <taxon>Bacillati</taxon>
        <taxon>Bacillota</taxon>
        <taxon>Clostridia</taxon>
        <taxon>Eubacteriales</taxon>
        <taxon>Oscillospiraceae</taxon>
        <taxon>Faecousia</taxon>
    </lineage>
</organism>
<dbReference type="SMART" id="SM01131">
    <property type="entry name" value="DHHA2"/>
    <property type="match status" value="1"/>
</dbReference>
<sequence length="538" mass="59892">MDPIYVTGHRNPDTDSIVSAMAYAALRNALGDREYRAARLGHVSDETQLVLDRFGFPAPVWIKTMRTQVRDLDYDTPPALSSGVTISRAWAALSTDTSIAALPITNEDGTLFGMLSSGDIAASDMQSIEHPHIDAVPLFNVLSVLEGRILNEAGDLVDSISGDVCIALPQSCDNLLFSGSGSIIVCGHQPDMVRRAIEQHARCVIVCQAELDEQLRNAPTDTVIISTPFDAYRAVRLLYQSLPISRICRTKDLECFHLDDFVDDVREGMLKSRYRCYPILDENDRVVGTLSRYHLIRPKRKRVVLVDHNEAAQSVPGLDQAEILEIIDHHRLADIQTGNPIYFRNEPVGSTTTIIATMYQEKGLMPSEKLAGMMAAAIVSDTVMFKSPTCTQRDRSMAERMARIANVSLEELGQQIFSASWSDDKTPEELLFTDFKDFHIAGHDLGVGQITCVNSAHILERKQEFLEIMGQTMQERHYSLMLLMLTDVLLEGTQLIYLGDEETIQQAFSSEAKNNVVFLPGVMSRKKQIIPTLSAMWG</sequence>
<dbReference type="Pfam" id="PF02833">
    <property type="entry name" value="DHHA2"/>
    <property type="match status" value="1"/>
</dbReference>
<dbReference type="PANTHER" id="PTHR12112:SF22">
    <property type="entry name" value="MANGANESE-DEPENDENT INORGANIC PYROPHOSPHATASE-RELATED"/>
    <property type="match status" value="1"/>
</dbReference>
<dbReference type="InterPro" id="IPR028979">
    <property type="entry name" value="Ser_kin/Pase_Hpr-like_N_sf"/>
</dbReference>
<dbReference type="EC" id="3.6.1.1" evidence="2"/>
<evidence type="ECO:0000313" key="10">
    <source>
        <dbReference type="EMBL" id="MEQ2511611.1"/>
    </source>
</evidence>
<dbReference type="InterPro" id="IPR038763">
    <property type="entry name" value="DHH_sf"/>
</dbReference>
<keyword evidence="5" id="KW-0464">Manganese</keyword>
<comment type="cofactor">
    <cofactor evidence="1">
        <name>Mn(2+)</name>
        <dbReference type="ChEBI" id="CHEBI:29035"/>
    </cofactor>
</comment>
<dbReference type="NCBIfam" id="NF011442">
    <property type="entry name" value="PRK14869.1-4"/>
    <property type="match status" value="1"/>
</dbReference>
<dbReference type="RefSeq" id="WP_349136335.1">
    <property type="nucleotide sequence ID" value="NZ_JBBMFF010000241.1"/>
</dbReference>
<evidence type="ECO:0000256" key="4">
    <source>
        <dbReference type="ARBA" id="ARBA00022801"/>
    </source>
</evidence>
<dbReference type="Pfam" id="PF00571">
    <property type="entry name" value="CBS"/>
    <property type="match status" value="2"/>
</dbReference>
<evidence type="ECO:0000313" key="11">
    <source>
        <dbReference type="Proteomes" id="UP001491552"/>
    </source>
</evidence>
<feature type="domain" description="CBS" evidence="9">
    <location>
        <begin position="249"/>
        <end position="305"/>
    </location>
</feature>
<gene>
    <name evidence="10" type="ORF">WMO66_10210</name>
</gene>
<dbReference type="Gene3D" id="3.10.580.10">
    <property type="entry name" value="CBS-domain"/>
    <property type="match status" value="1"/>
</dbReference>
<dbReference type="Gene3D" id="3.40.1390.20">
    <property type="entry name" value="HprK N-terminal domain-like"/>
    <property type="match status" value="1"/>
</dbReference>
<dbReference type="Gene3D" id="3.10.310.20">
    <property type="entry name" value="DHHA2 domain"/>
    <property type="match status" value="1"/>
</dbReference>
<dbReference type="Proteomes" id="UP001491552">
    <property type="component" value="Unassembled WGS sequence"/>
</dbReference>
<keyword evidence="11" id="KW-1185">Reference proteome</keyword>
<evidence type="ECO:0000256" key="5">
    <source>
        <dbReference type="ARBA" id="ARBA00023211"/>
    </source>
</evidence>
<evidence type="ECO:0000256" key="3">
    <source>
        <dbReference type="ARBA" id="ARBA00022723"/>
    </source>
</evidence>